<keyword evidence="1" id="KW-0378">Hydrolase</keyword>
<dbReference type="PROSITE" id="PS00893">
    <property type="entry name" value="NUDIX_BOX"/>
    <property type="match status" value="1"/>
</dbReference>
<proteinExistence type="predicted"/>
<evidence type="ECO:0000259" key="2">
    <source>
        <dbReference type="PROSITE" id="PS51462"/>
    </source>
</evidence>
<name>A0A0G0PQ35_9BACT</name>
<accession>A0A0G0PQ35</accession>
<gene>
    <name evidence="3" type="ORF">UT24_C0014G0015</name>
</gene>
<dbReference type="GO" id="GO:0005829">
    <property type="term" value="C:cytosol"/>
    <property type="evidence" value="ECO:0007669"/>
    <property type="project" value="TreeGrafter"/>
</dbReference>
<dbReference type="CDD" id="cd04678">
    <property type="entry name" value="NUDIX_MTH2_Nudt15"/>
    <property type="match status" value="1"/>
</dbReference>
<evidence type="ECO:0000313" key="3">
    <source>
        <dbReference type="EMBL" id="KKR00275.1"/>
    </source>
</evidence>
<dbReference type="STRING" id="1618574.UT24_C0014G0015"/>
<reference evidence="3 4" key="1">
    <citation type="journal article" date="2015" name="Nature">
        <title>rRNA introns, odd ribosomes, and small enigmatic genomes across a large radiation of phyla.</title>
        <authorList>
            <person name="Brown C.T."/>
            <person name="Hug L.A."/>
            <person name="Thomas B.C."/>
            <person name="Sharon I."/>
            <person name="Castelle C.J."/>
            <person name="Singh A."/>
            <person name="Wilkins M.J."/>
            <person name="Williams K.H."/>
            <person name="Banfield J.F."/>
        </authorList>
    </citation>
    <scope>NUCLEOTIDE SEQUENCE [LARGE SCALE GENOMIC DNA]</scope>
</reference>
<evidence type="ECO:0000256" key="1">
    <source>
        <dbReference type="ARBA" id="ARBA00022801"/>
    </source>
</evidence>
<dbReference type="Pfam" id="PF00293">
    <property type="entry name" value="NUDIX"/>
    <property type="match status" value="1"/>
</dbReference>
<dbReference type="Gene3D" id="3.90.79.10">
    <property type="entry name" value="Nucleoside Triphosphate Pyrophosphohydrolase"/>
    <property type="match status" value="1"/>
</dbReference>
<dbReference type="InterPro" id="IPR020084">
    <property type="entry name" value="NUDIX_hydrolase_CS"/>
</dbReference>
<dbReference type="InterPro" id="IPR015797">
    <property type="entry name" value="NUDIX_hydrolase-like_dom_sf"/>
</dbReference>
<dbReference type="SUPFAM" id="SSF55811">
    <property type="entry name" value="Nudix"/>
    <property type="match status" value="1"/>
</dbReference>
<dbReference type="GO" id="GO:0006203">
    <property type="term" value="P:dGTP catabolic process"/>
    <property type="evidence" value="ECO:0007669"/>
    <property type="project" value="TreeGrafter"/>
</dbReference>
<dbReference type="EMBL" id="LBWB01000014">
    <property type="protein sequence ID" value="KKR00275.1"/>
    <property type="molecule type" value="Genomic_DNA"/>
</dbReference>
<dbReference type="InterPro" id="IPR000086">
    <property type="entry name" value="NUDIX_hydrolase_dom"/>
</dbReference>
<dbReference type="PANTHER" id="PTHR16099:SF5">
    <property type="entry name" value="NUCLEOTIDE TRIPHOSPHATE DIPHOSPHATASE NUDT15"/>
    <property type="match status" value="1"/>
</dbReference>
<dbReference type="PROSITE" id="PS51462">
    <property type="entry name" value="NUDIX"/>
    <property type="match status" value="1"/>
</dbReference>
<comment type="caution">
    <text evidence="3">The sequence shown here is derived from an EMBL/GenBank/DDBJ whole genome shotgun (WGS) entry which is preliminary data.</text>
</comment>
<sequence>MTKFPKVGVGTIIKSKDKVLLLKRKNAHGDGTWAFIGGHLEFNESPEECARREVLEEINIRIKNPFAAIFTNDIFPKEKKHYITIFVVADYSGDKIKINETENIERVEWYKWGELPSPLFIPLKNLLKKNFNPFNLKQ</sequence>
<dbReference type="FunFam" id="3.90.79.10:FF:000060">
    <property type="entry name" value="Nudix hydrolase 1"/>
    <property type="match status" value="1"/>
</dbReference>
<organism evidence="3 4">
    <name type="scientific">Candidatus Woesebacteria bacterium GW2011_GWB1_39_12</name>
    <dbReference type="NCBI Taxonomy" id="1618574"/>
    <lineage>
        <taxon>Bacteria</taxon>
        <taxon>Candidatus Woeseibacteriota</taxon>
    </lineage>
</organism>
<evidence type="ECO:0000313" key="4">
    <source>
        <dbReference type="Proteomes" id="UP000033881"/>
    </source>
</evidence>
<dbReference type="PANTHER" id="PTHR16099">
    <property type="entry name" value="8-OXO-DGTP DIPHOSPHATES NUDT15"/>
    <property type="match status" value="1"/>
</dbReference>
<feature type="domain" description="Nudix hydrolase" evidence="2">
    <location>
        <begin position="2"/>
        <end position="133"/>
    </location>
</feature>
<dbReference type="GO" id="GO:0035539">
    <property type="term" value="F:8-oxo-7,8-dihydrodeoxyguanosine triphosphate pyrophosphatase activity"/>
    <property type="evidence" value="ECO:0007669"/>
    <property type="project" value="TreeGrafter"/>
</dbReference>
<dbReference type="Proteomes" id="UP000033881">
    <property type="component" value="Unassembled WGS sequence"/>
</dbReference>
<dbReference type="AlphaFoldDB" id="A0A0G0PQ35"/>
<protein>
    <recommendedName>
        <fullName evidence="2">Nudix hydrolase domain-containing protein</fullName>
    </recommendedName>
</protein>